<dbReference type="EMBL" id="UGPB01000001">
    <property type="protein sequence ID" value="STY29210.1"/>
    <property type="molecule type" value="Genomic_DNA"/>
</dbReference>
<dbReference type="STRING" id="1122170.GCA_000701265_01091"/>
<dbReference type="Gene3D" id="3.30.70.1400">
    <property type="entry name" value="Aminomethyltransferase beta-barrel domains"/>
    <property type="match status" value="1"/>
</dbReference>
<protein>
    <submittedName>
        <fullName evidence="1">Glycine cleavage T protein</fullName>
    </submittedName>
</protein>
<keyword evidence="2" id="KW-1185">Reference proteome</keyword>
<evidence type="ECO:0000313" key="2">
    <source>
        <dbReference type="Proteomes" id="UP000255297"/>
    </source>
</evidence>
<dbReference type="AlphaFoldDB" id="A0A378LS74"/>
<dbReference type="Gene3D" id="3.30.70.1630">
    <property type="match status" value="1"/>
</dbReference>
<name>A0A378LS74_9GAMM</name>
<organism evidence="1 2">
    <name type="scientific">Legionella wadsworthii</name>
    <dbReference type="NCBI Taxonomy" id="28088"/>
    <lineage>
        <taxon>Bacteria</taxon>
        <taxon>Pseudomonadati</taxon>
        <taxon>Pseudomonadota</taxon>
        <taxon>Gammaproteobacteria</taxon>
        <taxon>Legionellales</taxon>
        <taxon>Legionellaceae</taxon>
        <taxon>Legionella</taxon>
    </lineage>
</organism>
<dbReference type="InterPro" id="IPR017703">
    <property type="entry name" value="YgfZ/GCV_T_CS"/>
</dbReference>
<dbReference type="OrthoDB" id="9796287at2"/>
<dbReference type="PANTHER" id="PTHR22602">
    <property type="entry name" value="TRANSFERASE CAF17, MITOCHONDRIAL-RELATED"/>
    <property type="match status" value="1"/>
</dbReference>
<reference evidence="1 2" key="1">
    <citation type="submission" date="2018-06" db="EMBL/GenBank/DDBJ databases">
        <authorList>
            <consortium name="Pathogen Informatics"/>
            <person name="Doyle S."/>
        </authorList>
    </citation>
    <scope>NUCLEOTIDE SEQUENCE [LARGE SCALE GENOMIC DNA]</scope>
    <source>
        <strain evidence="1 2">NCTC11532</strain>
    </source>
</reference>
<accession>A0A378LS74</accession>
<dbReference type="PANTHER" id="PTHR22602:SF0">
    <property type="entry name" value="TRANSFERASE CAF17, MITOCHONDRIAL-RELATED"/>
    <property type="match status" value="1"/>
</dbReference>
<sequence>MNTMLKHLINNRELTTVNPLDQELMILPKKNFLFDLSYLSTIDVEGIKATEFLQGQFTSDITLISDIKMGQAAQCNIKGRILALMDVINWNGFKLILPRDLRESTINSLNKYALLSRVSLKPNDKYNIFGIYLQDKEDILPESEFFPATLYGQTYSTDFCMYHLGKGFYIVVSEEDYGAKLKEKFLKNDQFRGSLTWHSLRLAQHQVDIYPESRSIFLPHRLNLHQTPYISFNKGCYKGQEIIARMHYKATLKHQMKIFQIKTGHKIHSGQKILNKVEGTEIGEIIDFSILHQEHYLIAVSILKEAGTDVFLEGSSQPVKLMDFPTELVNPIKQ</sequence>
<evidence type="ECO:0000313" key="1">
    <source>
        <dbReference type="EMBL" id="STY29210.1"/>
    </source>
</evidence>
<dbReference type="RefSeq" id="WP_031565925.1">
    <property type="nucleotide sequence ID" value="NZ_CAAAIS010000003.1"/>
</dbReference>
<dbReference type="SUPFAM" id="SSF103025">
    <property type="entry name" value="Folate-binding domain"/>
    <property type="match status" value="1"/>
</dbReference>
<dbReference type="NCBIfam" id="TIGR03317">
    <property type="entry name" value="ygfZ_signature"/>
    <property type="match status" value="1"/>
</dbReference>
<gene>
    <name evidence="1" type="primary">ygfZ</name>
    <name evidence="1" type="ORF">NCTC11532_01395</name>
</gene>
<dbReference type="GO" id="GO:0016226">
    <property type="term" value="P:iron-sulfur cluster assembly"/>
    <property type="evidence" value="ECO:0007669"/>
    <property type="project" value="TreeGrafter"/>
</dbReference>
<dbReference type="Proteomes" id="UP000255297">
    <property type="component" value="Unassembled WGS sequence"/>
</dbReference>
<dbReference type="InterPro" id="IPR045179">
    <property type="entry name" value="YgfZ/GcvT"/>
</dbReference>
<proteinExistence type="predicted"/>
<dbReference type="Gene3D" id="2.40.30.160">
    <property type="match status" value="1"/>
</dbReference>